<reference evidence="4" key="1">
    <citation type="submission" date="2018-06" db="EMBL/GenBank/DDBJ databases">
        <title>Aestuariibacter litoralis strain KCTC 52945T.</title>
        <authorList>
            <person name="Li X."/>
            <person name="Salam N."/>
            <person name="Li J.-L."/>
            <person name="Chen Y.-M."/>
            <person name="Yang Z.-W."/>
            <person name="Zhang L.-Y."/>
            <person name="Han M.-X."/>
            <person name="Xiao M."/>
            <person name="Li W.-J."/>
        </authorList>
    </citation>
    <scope>NUCLEOTIDE SEQUENCE [LARGE SCALE GENOMIC DNA]</scope>
    <source>
        <strain evidence="4">KCTC 52945</strain>
    </source>
</reference>
<dbReference type="GO" id="GO:0040029">
    <property type="term" value="P:epigenetic regulation of gene expression"/>
    <property type="evidence" value="ECO:0007669"/>
    <property type="project" value="TreeGrafter"/>
</dbReference>
<dbReference type="PRINTS" id="PR01270">
    <property type="entry name" value="HDASUPER"/>
</dbReference>
<dbReference type="EMBL" id="QKVK01000009">
    <property type="protein sequence ID" value="PZF75634.1"/>
    <property type="molecule type" value="Genomic_DNA"/>
</dbReference>
<accession>A0A2W2B5N4</accession>
<dbReference type="AlphaFoldDB" id="A0A2W2B5N4"/>
<evidence type="ECO:0000313" key="3">
    <source>
        <dbReference type="EMBL" id="PZF75634.1"/>
    </source>
</evidence>
<dbReference type="Gene3D" id="3.40.800.20">
    <property type="entry name" value="Histone deacetylase domain"/>
    <property type="match status" value="1"/>
</dbReference>
<dbReference type="PANTHER" id="PTHR10625">
    <property type="entry name" value="HISTONE DEACETYLASE HDAC1-RELATED"/>
    <property type="match status" value="1"/>
</dbReference>
<dbReference type="Proteomes" id="UP000248795">
    <property type="component" value="Unassembled WGS sequence"/>
</dbReference>
<dbReference type="PANTHER" id="PTHR10625:SF10">
    <property type="entry name" value="HISTONE DEACETYLASE HDAC1"/>
    <property type="match status" value="1"/>
</dbReference>
<comment type="similarity">
    <text evidence="1">Belongs to the histone deacetylase family.</text>
</comment>
<sequence length="326" mass="35440">MTTLLFTHPSSLRHVTPNGHPERVDRIKAVNQILANDHFKDLLRREAPRGRDEDILHAHAYEHLERIRAMAPSEGMEYLDPDTVMSVGSLEAALRGVGAATAGVDAVFQGEADNVFCATRPPGHHAETRRAMGFCLFNQAAIAAHYARNKYGAERVAVVDFDVHHGNGTQDIFWSDANLFYGSTHQMPLYPGTGDVQETGVGNIFNAPLRAGDGGEQFREAMGSVILPALDTFAPDLVIVSAGFDAHHRDPLGSLKLTEEDFAWATLKLMEAAEVHCGGRLVSVLEGGYDLQGLSASVGIHVQALMRGSAGMIEEPEFEDDDEDDI</sequence>
<dbReference type="RefSeq" id="WP_111199828.1">
    <property type="nucleotide sequence ID" value="NZ_QKVK01000009.1"/>
</dbReference>
<feature type="domain" description="Histone deacetylase" evidence="2">
    <location>
        <begin position="20"/>
        <end position="305"/>
    </location>
</feature>
<evidence type="ECO:0000256" key="1">
    <source>
        <dbReference type="ARBA" id="ARBA00005947"/>
    </source>
</evidence>
<dbReference type="InterPro" id="IPR023801">
    <property type="entry name" value="His_deacetylse_dom"/>
</dbReference>
<protein>
    <submittedName>
        <fullName evidence="3">Histone deacetylase family protein</fullName>
    </submittedName>
</protein>
<comment type="caution">
    <text evidence="3">The sequence shown here is derived from an EMBL/GenBank/DDBJ whole genome shotgun (WGS) entry which is preliminary data.</text>
</comment>
<name>A0A2W2B5N4_9HYPH</name>
<dbReference type="SUPFAM" id="SSF52768">
    <property type="entry name" value="Arginase/deacetylase"/>
    <property type="match status" value="1"/>
</dbReference>
<organism evidence="3 4">
    <name type="scientific">Aestuariivirga litoralis</name>
    <dbReference type="NCBI Taxonomy" id="2650924"/>
    <lineage>
        <taxon>Bacteria</taxon>
        <taxon>Pseudomonadati</taxon>
        <taxon>Pseudomonadota</taxon>
        <taxon>Alphaproteobacteria</taxon>
        <taxon>Hyphomicrobiales</taxon>
        <taxon>Aestuariivirgaceae</taxon>
        <taxon>Aestuariivirga</taxon>
    </lineage>
</organism>
<evidence type="ECO:0000313" key="4">
    <source>
        <dbReference type="Proteomes" id="UP000248795"/>
    </source>
</evidence>
<dbReference type="InterPro" id="IPR037138">
    <property type="entry name" value="His_deacetylse_dom_sf"/>
</dbReference>
<keyword evidence="4" id="KW-1185">Reference proteome</keyword>
<evidence type="ECO:0000259" key="2">
    <source>
        <dbReference type="Pfam" id="PF00850"/>
    </source>
</evidence>
<dbReference type="GO" id="GO:0004407">
    <property type="term" value="F:histone deacetylase activity"/>
    <property type="evidence" value="ECO:0007669"/>
    <property type="project" value="TreeGrafter"/>
</dbReference>
<dbReference type="CDD" id="cd11599">
    <property type="entry name" value="HDAC_classII_2"/>
    <property type="match status" value="1"/>
</dbReference>
<gene>
    <name evidence="3" type="ORF">DK847_17485</name>
</gene>
<proteinExistence type="inferred from homology"/>
<dbReference type="InterPro" id="IPR023696">
    <property type="entry name" value="Ureohydrolase_dom_sf"/>
</dbReference>
<dbReference type="Pfam" id="PF00850">
    <property type="entry name" value="Hist_deacetyl"/>
    <property type="match status" value="1"/>
</dbReference>
<dbReference type="InterPro" id="IPR000286">
    <property type="entry name" value="HDACs"/>
</dbReference>